<dbReference type="Gene3D" id="3.60.110.10">
    <property type="entry name" value="Carbon-nitrogen hydrolase"/>
    <property type="match status" value="1"/>
</dbReference>
<dbReference type="OrthoDB" id="4532287at2"/>
<protein>
    <submittedName>
        <fullName evidence="3">Predicted amidohydrolase</fullName>
    </submittedName>
</protein>
<accession>A0A239P9P5</accession>
<evidence type="ECO:0000313" key="4">
    <source>
        <dbReference type="Proteomes" id="UP000198362"/>
    </source>
</evidence>
<keyword evidence="4" id="KW-1185">Reference proteome</keyword>
<dbReference type="PANTHER" id="PTHR23088">
    <property type="entry name" value="NITRILASE-RELATED"/>
    <property type="match status" value="1"/>
</dbReference>
<comment type="similarity">
    <text evidence="1">Belongs to the carbon-nitrogen hydrolase superfamily. NIT1/NIT2 family.</text>
</comment>
<dbReference type="Proteomes" id="UP000198362">
    <property type="component" value="Unassembled WGS sequence"/>
</dbReference>
<feature type="domain" description="CN hydrolase" evidence="2">
    <location>
        <begin position="9"/>
        <end position="243"/>
    </location>
</feature>
<reference evidence="3 4" key="1">
    <citation type="submission" date="2017-06" db="EMBL/GenBank/DDBJ databases">
        <authorList>
            <person name="Kim H.J."/>
            <person name="Triplett B.A."/>
        </authorList>
    </citation>
    <scope>NUCLEOTIDE SEQUENCE [LARGE SCALE GENOMIC DNA]</scope>
    <source>
        <strain evidence="3 4">CGMCC 4.5593</strain>
    </source>
</reference>
<proteinExistence type="inferred from homology"/>
<sequence length="274" mass="28031">MHPLPPEPLVVAAGQAPCVSLDVAANVATAAALVRQAAGAAVLVLPELFLTGYELAALRSHAVEPDDDRLSPLAKACSETGTAVVVGAPVVAGGRAYISGLVFDRSGSVVGRYDKQRPTATERVAGATAGAHGCTLEVDGWRLGLGICADTGFPEHARAAALDGCHAYLVGAMFSPGRSAHRRATQLPARAQDNTVYTVLANHSGRSGPLVGCGGSAIWNPDGTPLTDAGAAEPALAIGRLDPEVLALARADHPVLTEHGIGLPERERRTLLVS</sequence>
<organism evidence="3 4">
    <name type="scientific">Asanoa hainanensis</name>
    <dbReference type="NCBI Taxonomy" id="560556"/>
    <lineage>
        <taxon>Bacteria</taxon>
        <taxon>Bacillati</taxon>
        <taxon>Actinomycetota</taxon>
        <taxon>Actinomycetes</taxon>
        <taxon>Micromonosporales</taxon>
        <taxon>Micromonosporaceae</taxon>
        <taxon>Asanoa</taxon>
    </lineage>
</organism>
<dbReference type="InterPro" id="IPR036526">
    <property type="entry name" value="C-N_Hydrolase_sf"/>
</dbReference>
<keyword evidence="3" id="KW-0378">Hydrolase</keyword>
<dbReference type="GO" id="GO:0016787">
    <property type="term" value="F:hydrolase activity"/>
    <property type="evidence" value="ECO:0007669"/>
    <property type="project" value="UniProtKB-KW"/>
</dbReference>
<name>A0A239P9P5_9ACTN</name>
<dbReference type="PROSITE" id="PS50263">
    <property type="entry name" value="CN_HYDROLASE"/>
    <property type="match status" value="1"/>
</dbReference>
<dbReference type="AlphaFoldDB" id="A0A239P9P5"/>
<dbReference type="SUPFAM" id="SSF56317">
    <property type="entry name" value="Carbon-nitrogen hydrolase"/>
    <property type="match status" value="1"/>
</dbReference>
<evidence type="ECO:0000313" key="3">
    <source>
        <dbReference type="EMBL" id="SNT63444.1"/>
    </source>
</evidence>
<gene>
    <name evidence="3" type="ORF">SAMN05421812_11599</name>
</gene>
<dbReference type="InterPro" id="IPR003010">
    <property type="entry name" value="C-N_Hydrolase"/>
</dbReference>
<evidence type="ECO:0000259" key="2">
    <source>
        <dbReference type="PROSITE" id="PS50263"/>
    </source>
</evidence>
<dbReference type="CDD" id="cd07197">
    <property type="entry name" value="nitrilase"/>
    <property type="match status" value="1"/>
</dbReference>
<dbReference type="PANTHER" id="PTHR23088:SF27">
    <property type="entry name" value="DEAMINATED GLUTATHIONE AMIDASE"/>
    <property type="match status" value="1"/>
</dbReference>
<evidence type="ECO:0000256" key="1">
    <source>
        <dbReference type="ARBA" id="ARBA00010613"/>
    </source>
</evidence>
<dbReference type="EMBL" id="FZPH01000015">
    <property type="protein sequence ID" value="SNT63444.1"/>
    <property type="molecule type" value="Genomic_DNA"/>
</dbReference>
<dbReference type="Pfam" id="PF00795">
    <property type="entry name" value="CN_hydrolase"/>
    <property type="match status" value="1"/>
</dbReference>
<dbReference type="RefSeq" id="WP_089254064.1">
    <property type="nucleotide sequence ID" value="NZ_FZPH01000015.1"/>
</dbReference>